<sequence>MANRIERNLNVSCTMKGAERYILLWHDEQTREAIQQLGRWAANPELTFSWWDAATTCHRIRTRIEE</sequence>
<dbReference type="EMBL" id="MT141237">
    <property type="protein sequence ID" value="QJA56755.1"/>
    <property type="molecule type" value="Genomic_DNA"/>
</dbReference>
<organism evidence="2">
    <name type="scientific">viral metagenome</name>
    <dbReference type="NCBI Taxonomy" id="1070528"/>
    <lineage>
        <taxon>unclassified sequences</taxon>
        <taxon>metagenomes</taxon>
        <taxon>organismal metagenomes</taxon>
    </lineage>
</organism>
<name>A0A6M3JN57_9ZZZZ</name>
<protein>
    <submittedName>
        <fullName evidence="2">Uncharacterized protein</fullName>
    </submittedName>
</protein>
<evidence type="ECO:0000313" key="1">
    <source>
        <dbReference type="EMBL" id="QJA56755.1"/>
    </source>
</evidence>
<reference evidence="2" key="1">
    <citation type="submission" date="2020-03" db="EMBL/GenBank/DDBJ databases">
        <title>The deep terrestrial virosphere.</title>
        <authorList>
            <person name="Holmfeldt K."/>
            <person name="Nilsson E."/>
            <person name="Simone D."/>
            <person name="Lopez-Fernandez M."/>
            <person name="Wu X."/>
            <person name="de Brujin I."/>
            <person name="Lundin D."/>
            <person name="Andersson A."/>
            <person name="Bertilsson S."/>
            <person name="Dopson M."/>
        </authorList>
    </citation>
    <scope>NUCLEOTIDE SEQUENCE</scope>
    <source>
        <strain evidence="2">MM415A03221</strain>
        <strain evidence="1">MM415B01796</strain>
    </source>
</reference>
<accession>A0A6M3JN57</accession>
<dbReference type="AlphaFoldDB" id="A0A6M3JN57"/>
<proteinExistence type="predicted"/>
<gene>
    <name evidence="2" type="ORF">MM415A03221_0004</name>
    <name evidence="1" type="ORF">MM415B01796_0011</name>
</gene>
<evidence type="ECO:0000313" key="2">
    <source>
        <dbReference type="EMBL" id="QJA71383.1"/>
    </source>
</evidence>
<dbReference type="EMBL" id="MT141869">
    <property type="protein sequence ID" value="QJA71383.1"/>
    <property type="molecule type" value="Genomic_DNA"/>
</dbReference>